<dbReference type="CDD" id="cd00884">
    <property type="entry name" value="beta_CA_cladeB"/>
    <property type="match status" value="1"/>
</dbReference>
<keyword evidence="4 7" id="KW-0862">Zinc</keyword>
<dbReference type="GO" id="GO:0015976">
    <property type="term" value="P:carbon utilization"/>
    <property type="evidence" value="ECO:0007669"/>
    <property type="project" value="InterPro"/>
</dbReference>
<evidence type="ECO:0000256" key="2">
    <source>
        <dbReference type="ARBA" id="ARBA00006217"/>
    </source>
</evidence>
<dbReference type="SUPFAM" id="SSF53056">
    <property type="entry name" value="beta-carbonic anhydrase, cab"/>
    <property type="match status" value="1"/>
</dbReference>
<feature type="binding site" evidence="7">
    <location>
        <position position="180"/>
    </location>
    <ligand>
        <name>Zn(2+)</name>
        <dbReference type="ChEBI" id="CHEBI:29105"/>
    </ligand>
</feature>
<evidence type="ECO:0000313" key="10">
    <source>
        <dbReference type="Proteomes" id="UP000036987"/>
    </source>
</evidence>
<dbReference type="GO" id="GO:0004089">
    <property type="term" value="F:carbonate dehydratase activity"/>
    <property type="evidence" value="ECO:0007669"/>
    <property type="project" value="UniProtKB-UniRule"/>
</dbReference>
<protein>
    <recommendedName>
        <fullName evidence="3 8">Carbonic anhydrase</fullName>
        <ecNumber evidence="3 8">4.2.1.1</ecNumber>
    </recommendedName>
    <alternativeName>
        <fullName evidence="8">Carbonate dehydratase</fullName>
    </alternativeName>
</protein>
<dbReference type="PROSITE" id="PS00705">
    <property type="entry name" value="PROK_CO2_ANHYDRASE_2"/>
    <property type="match status" value="1"/>
</dbReference>
<dbReference type="Gene3D" id="3.40.1050.10">
    <property type="entry name" value="Carbonic anhydrase"/>
    <property type="match status" value="1"/>
</dbReference>
<dbReference type="Proteomes" id="UP000036987">
    <property type="component" value="Unassembled WGS sequence"/>
</dbReference>
<keyword evidence="5 8" id="KW-0456">Lyase</keyword>
<dbReference type="OrthoDB" id="10248475at2759"/>
<evidence type="ECO:0000256" key="8">
    <source>
        <dbReference type="RuleBase" id="RU003956"/>
    </source>
</evidence>
<sequence>MAYSLRLTPPSPSITTSRHVDFDSSSGAMLSRMRNGQLRGFNSIRITYNPVIKASRDPFEMTQERTKESKSISIESDDGIDDPFVELKQRFLCFKENCMDNPVQYEKLSKAQEPKFMVIACADSRVCPSRVLGFTPGEAFTIRNVGNIVPPFQYGTSETNAALQFAVNTLEVSNILVVGHSQCGGIQALMSMEEDETNQGNFTKNWVSIAKSARLSTKAAAGHLNFEQQCRHCEKESLNGSLFNLLTYPWIEKRVVDGKLSIHGGYYNFIDCTFEKWSLVYRQNMQGGSKYGMKNHTFWS</sequence>
<dbReference type="EMBL" id="LFYR01000584">
    <property type="protein sequence ID" value="KMZ73424.1"/>
    <property type="molecule type" value="Genomic_DNA"/>
</dbReference>
<comment type="function">
    <text evidence="1 8">Reversible hydration of carbon dioxide.</text>
</comment>
<gene>
    <name evidence="9" type="ORF">ZOSMA_149G00090</name>
</gene>
<feature type="binding site" evidence="7">
    <location>
        <position position="183"/>
    </location>
    <ligand>
        <name>Zn(2+)</name>
        <dbReference type="ChEBI" id="CHEBI:29105"/>
    </ligand>
</feature>
<comment type="catalytic activity">
    <reaction evidence="6 8">
        <text>hydrogencarbonate + H(+) = CO2 + H2O</text>
        <dbReference type="Rhea" id="RHEA:10748"/>
        <dbReference type="ChEBI" id="CHEBI:15377"/>
        <dbReference type="ChEBI" id="CHEBI:15378"/>
        <dbReference type="ChEBI" id="CHEBI:16526"/>
        <dbReference type="ChEBI" id="CHEBI:17544"/>
        <dbReference type="EC" id="4.2.1.1"/>
    </reaction>
</comment>
<dbReference type="InterPro" id="IPR015892">
    <property type="entry name" value="Carbonic_anhydrase_CS"/>
</dbReference>
<dbReference type="SMART" id="SM00947">
    <property type="entry name" value="Pro_CA"/>
    <property type="match status" value="1"/>
</dbReference>
<evidence type="ECO:0000256" key="1">
    <source>
        <dbReference type="ARBA" id="ARBA00002904"/>
    </source>
</evidence>
<comment type="caution">
    <text evidence="9">The sequence shown here is derived from an EMBL/GenBank/DDBJ whole genome shotgun (WGS) entry which is preliminary data.</text>
</comment>
<dbReference type="PROSITE" id="PS00704">
    <property type="entry name" value="PROK_CO2_ANHYDRASE_1"/>
    <property type="match status" value="1"/>
</dbReference>
<dbReference type="InterPro" id="IPR036874">
    <property type="entry name" value="Carbonic_anhydrase_sf"/>
</dbReference>
<dbReference type="STRING" id="29655.A0A0K9PWW6"/>
<dbReference type="OMA" id="YDFVEGY"/>
<evidence type="ECO:0000256" key="5">
    <source>
        <dbReference type="ARBA" id="ARBA00023239"/>
    </source>
</evidence>
<comment type="similarity">
    <text evidence="2 8">Belongs to the beta-class carbonic anhydrase family.</text>
</comment>
<keyword evidence="10" id="KW-1185">Reference proteome</keyword>
<evidence type="ECO:0000256" key="3">
    <source>
        <dbReference type="ARBA" id="ARBA00012925"/>
    </source>
</evidence>
<dbReference type="Pfam" id="PF00484">
    <property type="entry name" value="Pro_CA"/>
    <property type="match status" value="1"/>
</dbReference>
<organism evidence="9 10">
    <name type="scientific">Zostera marina</name>
    <name type="common">Eelgrass</name>
    <dbReference type="NCBI Taxonomy" id="29655"/>
    <lineage>
        <taxon>Eukaryota</taxon>
        <taxon>Viridiplantae</taxon>
        <taxon>Streptophyta</taxon>
        <taxon>Embryophyta</taxon>
        <taxon>Tracheophyta</taxon>
        <taxon>Spermatophyta</taxon>
        <taxon>Magnoliopsida</taxon>
        <taxon>Liliopsida</taxon>
        <taxon>Zosteraceae</taxon>
        <taxon>Zostera</taxon>
    </lineage>
</organism>
<evidence type="ECO:0000313" key="9">
    <source>
        <dbReference type="EMBL" id="KMZ73424.1"/>
    </source>
</evidence>
<accession>A0A0K9PWW6</accession>
<dbReference type="PANTHER" id="PTHR11002">
    <property type="entry name" value="CARBONIC ANHYDRASE"/>
    <property type="match status" value="1"/>
</dbReference>
<feature type="binding site" evidence="7">
    <location>
        <position position="123"/>
    </location>
    <ligand>
        <name>Zn(2+)</name>
        <dbReference type="ChEBI" id="CHEBI:29105"/>
    </ligand>
</feature>
<dbReference type="SMR" id="A0A0K9PWW6"/>
<name>A0A0K9PWW6_ZOSMR</name>
<dbReference type="InterPro" id="IPR001765">
    <property type="entry name" value="Carbonic_anhydrase"/>
</dbReference>
<evidence type="ECO:0000256" key="6">
    <source>
        <dbReference type="ARBA" id="ARBA00048348"/>
    </source>
</evidence>
<dbReference type="EC" id="4.2.1.1" evidence="3 8"/>
<reference evidence="10" key="1">
    <citation type="journal article" date="2016" name="Nature">
        <title>The genome of the seagrass Zostera marina reveals angiosperm adaptation to the sea.</title>
        <authorList>
            <person name="Olsen J.L."/>
            <person name="Rouze P."/>
            <person name="Verhelst B."/>
            <person name="Lin Y.-C."/>
            <person name="Bayer T."/>
            <person name="Collen J."/>
            <person name="Dattolo E."/>
            <person name="De Paoli E."/>
            <person name="Dittami S."/>
            <person name="Maumus F."/>
            <person name="Michel G."/>
            <person name="Kersting A."/>
            <person name="Lauritano C."/>
            <person name="Lohaus R."/>
            <person name="Toepel M."/>
            <person name="Tonon T."/>
            <person name="Vanneste K."/>
            <person name="Amirebrahimi M."/>
            <person name="Brakel J."/>
            <person name="Bostroem C."/>
            <person name="Chovatia M."/>
            <person name="Grimwood J."/>
            <person name="Jenkins J.W."/>
            <person name="Jueterbock A."/>
            <person name="Mraz A."/>
            <person name="Stam W.T."/>
            <person name="Tice H."/>
            <person name="Bornberg-Bauer E."/>
            <person name="Green P.J."/>
            <person name="Pearson G.A."/>
            <person name="Procaccini G."/>
            <person name="Duarte C.M."/>
            <person name="Schmutz J."/>
            <person name="Reusch T.B.H."/>
            <person name="Van de Peer Y."/>
        </authorList>
    </citation>
    <scope>NUCLEOTIDE SEQUENCE [LARGE SCALE GENOMIC DNA]</scope>
    <source>
        <strain evidence="10">cv. Finnish</strain>
    </source>
</reference>
<dbReference type="AlphaFoldDB" id="A0A0K9PWW6"/>
<dbReference type="PANTHER" id="PTHR11002:SF12">
    <property type="entry name" value="CARBONIC ANHYDRASE"/>
    <property type="match status" value="1"/>
</dbReference>
<dbReference type="FunFam" id="3.40.1050.10:FF:000003">
    <property type="entry name" value="Carbonic anhydrase"/>
    <property type="match status" value="1"/>
</dbReference>
<evidence type="ECO:0000256" key="4">
    <source>
        <dbReference type="ARBA" id="ARBA00022833"/>
    </source>
</evidence>
<evidence type="ECO:0000256" key="7">
    <source>
        <dbReference type="PIRSR" id="PIRSR601765-1"/>
    </source>
</evidence>
<feature type="binding site" evidence="7">
    <location>
        <position position="121"/>
    </location>
    <ligand>
        <name>Zn(2+)</name>
        <dbReference type="ChEBI" id="CHEBI:29105"/>
    </ligand>
</feature>
<dbReference type="GO" id="GO:0008270">
    <property type="term" value="F:zinc ion binding"/>
    <property type="evidence" value="ECO:0007669"/>
    <property type="project" value="UniProtKB-UniRule"/>
</dbReference>
<proteinExistence type="inferred from homology"/>
<keyword evidence="7" id="KW-0479">Metal-binding</keyword>
<comment type="cofactor">
    <cofactor evidence="7">
        <name>Zn(2+)</name>
        <dbReference type="ChEBI" id="CHEBI:29105"/>
    </cofactor>
    <text evidence="7">Binds 1 zinc ion per subunit.</text>
</comment>
<dbReference type="InterPro" id="IPR045066">
    <property type="entry name" value="Beta_CA_cladeB"/>
</dbReference>